<dbReference type="NCBIfam" id="TIGR01224">
    <property type="entry name" value="hutI"/>
    <property type="match status" value="1"/>
</dbReference>
<comment type="pathway">
    <text evidence="7">Amino-acid degradation; L-histidine degradation into L-glutamate; N-formimidoyl-L-glutamate from L-histidine: step 3/3.</text>
</comment>
<dbReference type="RefSeq" id="WP_345357086.1">
    <property type="nucleotide sequence ID" value="NZ_BAABHJ010000012.1"/>
</dbReference>
<evidence type="ECO:0000256" key="2">
    <source>
        <dbReference type="ARBA" id="ARBA00022723"/>
    </source>
</evidence>
<comment type="cofactor">
    <cofactor evidence="7">
        <name>Zn(2+)</name>
        <dbReference type="ChEBI" id="CHEBI:29105"/>
    </cofactor>
    <cofactor evidence="7">
        <name>Fe(3+)</name>
        <dbReference type="ChEBI" id="CHEBI:29034"/>
    </cofactor>
    <text evidence="7">Binds 1 zinc or iron ion per subunit.</text>
</comment>
<feature type="domain" description="Amidohydrolase-related" evidence="8">
    <location>
        <begin position="56"/>
        <end position="359"/>
    </location>
</feature>
<dbReference type="EC" id="3.5.2.7" evidence="1 7"/>
<feature type="binding site" evidence="7">
    <location>
        <position position="66"/>
    </location>
    <ligand>
        <name>Fe(3+)</name>
        <dbReference type="ChEBI" id="CHEBI:29034"/>
    </ligand>
</feature>
<evidence type="ECO:0000256" key="4">
    <source>
        <dbReference type="ARBA" id="ARBA00022808"/>
    </source>
</evidence>
<evidence type="ECO:0000256" key="1">
    <source>
        <dbReference type="ARBA" id="ARBA00012864"/>
    </source>
</evidence>
<evidence type="ECO:0000256" key="7">
    <source>
        <dbReference type="HAMAP-Rule" id="MF_00372"/>
    </source>
</evidence>
<comment type="function">
    <text evidence="7">Catalyzes the hydrolytic cleavage of the carbon-nitrogen bond in imidazolone-5-propanoate to yield N-formimidoyl-L-glutamate. It is the third step in the universal histidine degradation pathway.</text>
</comment>
<keyword evidence="2 7" id="KW-0479">Metal-binding</keyword>
<dbReference type="Proteomes" id="UP001500212">
    <property type="component" value="Unassembled WGS sequence"/>
</dbReference>
<feature type="binding site" evidence="7">
    <location>
        <position position="295"/>
    </location>
    <ligand>
        <name>N-formimidoyl-L-glutamate</name>
        <dbReference type="ChEBI" id="CHEBI:58928"/>
    </ligand>
</feature>
<dbReference type="InterPro" id="IPR032466">
    <property type="entry name" value="Metal_Hydrolase"/>
</dbReference>
<dbReference type="PANTHER" id="PTHR42752:SF1">
    <property type="entry name" value="IMIDAZOLONEPROPIONASE-RELATED"/>
    <property type="match status" value="1"/>
</dbReference>
<dbReference type="PANTHER" id="PTHR42752">
    <property type="entry name" value="IMIDAZOLONEPROPIONASE"/>
    <property type="match status" value="1"/>
</dbReference>
<evidence type="ECO:0000256" key="5">
    <source>
        <dbReference type="ARBA" id="ARBA00022833"/>
    </source>
</evidence>
<keyword evidence="10" id="KW-1185">Reference proteome</keyword>
<gene>
    <name evidence="9" type="primary">hutI_1</name>
    <name evidence="7" type="synonym">hutI</name>
    <name evidence="9" type="ORF">GCM10023195_43250</name>
</gene>
<organism evidence="9 10">
    <name type="scientific">Actinoallomurus liliacearum</name>
    <dbReference type="NCBI Taxonomy" id="1080073"/>
    <lineage>
        <taxon>Bacteria</taxon>
        <taxon>Bacillati</taxon>
        <taxon>Actinomycetota</taxon>
        <taxon>Actinomycetes</taxon>
        <taxon>Streptosporangiales</taxon>
        <taxon>Thermomonosporaceae</taxon>
        <taxon>Actinoallomurus</taxon>
    </lineage>
</organism>
<feature type="binding site" evidence="7">
    <location>
        <position position="66"/>
    </location>
    <ligand>
        <name>Zn(2+)</name>
        <dbReference type="ChEBI" id="CHEBI:29105"/>
    </ligand>
</feature>
<dbReference type="InterPro" id="IPR006680">
    <property type="entry name" value="Amidohydro-rel"/>
</dbReference>
<feature type="binding site" evidence="7">
    <location>
        <position position="222"/>
    </location>
    <ligand>
        <name>4-imidazolone-5-propanoate</name>
        <dbReference type="ChEBI" id="CHEBI:77893"/>
    </ligand>
</feature>
<feature type="binding site" evidence="7">
    <location>
        <position position="219"/>
    </location>
    <ligand>
        <name>Zn(2+)</name>
        <dbReference type="ChEBI" id="CHEBI:29105"/>
    </ligand>
</feature>
<name>A0ABP8TKI6_9ACTN</name>
<comment type="caution">
    <text evidence="9">The sequence shown here is derived from an EMBL/GenBank/DDBJ whole genome shotgun (WGS) entry which is preliminary data.</text>
</comment>
<evidence type="ECO:0000256" key="3">
    <source>
        <dbReference type="ARBA" id="ARBA00022801"/>
    </source>
</evidence>
<feature type="binding site" evidence="7">
    <location>
        <position position="297"/>
    </location>
    <ligand>
        <name>N-formimidoyl-L-glutamate</name>
        <dbReference type="ChEBI" id="CHEBI:58928"/>
    </ligand>
</feature>
<dbReference type="EMBL" id="BAABHJ010000012">
    <property type="protein sequence ID" value="GAA4610504.1"/>
    <property type="molecule type" value="Genomic_DNA"/>
</dbReference>
<feature type="binding site" evidence="7">
    <location>
        <position position="64"/>
    </location>
    <ligand>
        <name>Zn(2+)</name>
        <dbReference type="ChEBI" id="CHEBI:29105"/>
    </ligand>
</feature>
<dbReference type="SUPFAM" id="SSF51556">
    <property type="entry name" value="Metallo-dependent hydrolases"/>
    <property type="match status" value="1"/>
</dbReference>
<feature type="binding site" evidence="7">
    <location>
        <position position="131"/>
    </location>
    <ligand>
        <name>N-formimidoyl-L-glutamate</name>
        <dbReference type="ChEBI" id="CHEBI:58928"/>
    </ligand>
</feature>
<reference evidence="10" key="1">
    <citation type="journal article" date="2019" name="Int. J. Syst. Evol. Microbiol.">
        <title>The Global Catalogue of Microorganisms (GCM) 10K type strain sequencing project: providing services to taxonomists for standard genome sequencing and annotation.</title>
        <authorList>
            <consortium name="The Broad Institute Genomics Platform"/>
            <consortium name="The Broad Institute Genome Sequencing Center for Infectious Disease"/>
            <person name="Wu L."/>
            <person name="Ma J."/>
        </authorList>
    </citation>
    <scope>NUCLEOTIDE SEQUENCE [LARGE SCALE GENOMIC DNA]</scope>
    <source>
        <strain evidence="10">JCM 17938</strain>
    </source>
</reference>
<evidence type="ECO:0000313" key="10">
    <source>
        <dbReference type="Proteomes" id="UP001500212"/>
    </source>
</evidence>
<dbReference type="InterPro" id="IPR011059">
    <property type="entry name" value="Metal-dep_hydrolase_composite"/>
</dbReference>
<keyword evidence="6 7" id="KW-0408">Iron</keyword>
<evidence type="ECO:0000313" key="9">
    <source>
        <dbReference type="EMBL" id="GAA4610504.1"/>
    </source>
</evidence>
<dbReference type="SUPFAM" id="SSF51338">
    <property type="entry name" value="Composite domain of metallo-dependent hydrolases"/>
    <property type="match status" value="1"/>
</dbReference>
<dbReference type="InterPro" id="IPR005920">
    <property type="entry name" value="HutI"/>
</dbReference>
<feature type="binding site" evidence="7">
    <location>
        <position position="131"/>
    </location>
    <ligand>
        <name>4-imidazolone-5-propanoate</name>
        <dbReference type="ChEBI" id="CHEBI:77893"/>
    </ligand>
</feature>
<evidence type="ECO:0000259" key="8">
    <source>
        <dbReference type="Pfam" id="PF01979"/>
    </source>
</evidence>
<dbReference type="Pfam" id="PF01979">
    <property type="entry name" value="Amidohydro_1"/>
    <property type="match status" value="1"/>
</dbReference>
<comment type="subcellular location">
    <subcellularLocation>
        <location evidence="7">Cytoplasm</location>
    </subcellularLocation>
</comment>
<evidence type="ECO:0000256" key="6">
    <source>
        <dbReference type="ARBA" id="ARBA00023004"/>
    </source>
</evidence>
<proteinExistence type="inferred from homology"/>
<feature type="binding site" evidence="7">
    <location>
        <position position="64"/>
    </location>
    <ligand>
        <name>Fe(3+)</name>
        <dbReference type="ChEBI" id="CHEBI:29034"/>
    </ligand>
</feature>
<keyword evidence="5 7" id="KW-0862">Zinc</keyword>
<keyword evidence="3 7" id="KW-0378">Hydrolase</keyword>
<feature type="binding site" evidence="7">
    <location>
        <position position="219"/>
    </location>
    <ligand>
        <name>Fe(3+)</name>
        <dbReference type="ChEBI" id="CHEBI:29034"/>
    </ligand>
</feature>
<comment type="catalytic activity">
    <reaction evidence="7">
        <text>4-imidazolone-5-propanoate + H2O = N-formimidoyl-L-glutamate</text>
        <dbReference type="Rhea" id="RHEA:23660"/>
        <dbReference type="ChEBI" id="CHEBI:15377"/>
        <dbReference type="ChEBI" id="CHEBI:58928"/>
        <dbReference type="ChEBI" id="CHEBI:77893"/>
        <dbReference type="EC" id="3.5.2.7"/>
    </reaction>
</comment>
<sequence length="380" mass="40220">MSILITNIGELVGADSERWTIEDAALVIDGDRVAWVGAAADAPDADEVVDAGGRAVLPGFVDSHAHLVFAGERAEEFAARMSGRPYAAGGIRTTVAKTRAASDDELRANVRRLVAEMARQGTTTIECKSGYGLTVADEERAVRIAAELVDEVTYLGAHVVPAGTEAGDYVRLVTGEMLKACAPHARWIDVFCERGAFDADQTEEILAAGRAAGLVPRLHANQLGHGPGVRIAVEYDAASADHCTFLSDDDVAALADSETVATLLPGVEFSTRQPYPDARRLIDAGARVALATDCNPGSCYTSSMAFCVALAVREMRMSPEEAVRAATEGGARALRRTDVGHLRPGARADVLLLDAPSHIHLAYRPGVPQVARVWRAGLSV</sequence>
<dbReference type="HAMAP" id="MF_00372">
    <property type="entry name" value="HutI"/>
    <property type="match status" value="1"/>
</dbReference>
<dbReference type="Gene3D" id="3.20.20.140">
    <property type="entry name" value="Metal-dependent hydrolases"/>
    <property type="match status" value="1"/>
</dbReference>
<keyword evidence="7" id="KW-0963">Cytoplasm</keyword>
<comment type="similarity">
    <text evidence="7">Belongs to the metallo-dependent hydrolases superfamily. HutI family.</text>
</comment>
<feature type="binding site" evidence="7">
    <location>
        <position position="158"/>
    </location>
    <ligand>
        <name>4-imidazolone-5-propanoate</name>
        <dbReference type="ChEBI" id="CHEBI:77893"/>
    </ligand>
</feature>
<protein>
    <recommendedName>
        <fullName evidence="1 7">Imidazolonepropionase</fullName>
        <ecNumber evidence="1 7">3.5.2.7</ecNumber>
    </recommendedName>
    <alternativeName>
        <fullName evidence="7">Imidazolone-5-propionate hydrolase</fullName>
    </alternativeName>
</protein>
<feature type="binding site" evidence="7">
    <location>
        <position position="298"/>
    </location>
    <ligand>
        <name>4-imidazolone-5-propanoate</name>
        <dbReference type="ChEBI" id="CHEBI:77893"/>
    </ligand>
</feature>
<keyword evidence="4 7" id="KW-0369">Histidine metabolism</keyword>
<dbReference type="Gene3D" id="2.30.40.10">
    <property type="entry name" value="Urease, subunit C, domain 1"/>
    <property type="match status" value="1"/>
</dbReference>
<accession>A0ABP8TKI6</accession>
<feature type="binding site" evidence="7">
    <location>
        <position position="73"/>
    </location>
    <ligand>
        <name>4-imidazolone-5-propanoate</name>
        <dbReference type="ChEBI" id="CHEBI:77893"/>
    </ligand>
</feature>
<feature type="binding site" evidence="7">
    <location>
        <position position="293"/>
    </location>
    <ligand>
        <name>Fe(3+)</name>
        <dbReference type="ChEBI" id="CHEBI:29034"/>
    </ligand>
</feature>
<feature type="binding site" evidence="7">
    <location>
        <position position="293"/>
    </location>
    <ligand>
        <name>Zn(2+)</name>
        <dbReference type="ChEBI" id="CHEBI:29105"/>
    </ligand>
</feature>